<gene>
    <name evidence="11" type="ORF">L9F63_012796</name>
</gene>
<comment type="caution">
    <text evidence="11">The sequence shown here is derived from an EMBL/GenBank/DDBJ whole genome shotgun (WGS) entry which is preliminary data.</text>
</comment>
<dbReference type="AlphaFoldDB" id="A0AAD8ADR5"/>
<keyword evidence="3" id="KW-0677">Repeat</keyword>
<dbReference type="InterPro" id="IPR036236">
    <property type="entry name" value="Znf_C2H2_sf"/>
</dbReference>
<dbReference type="FunFam" id="3.30.160.60:FF:000100">
    <property type="entry name" value="Zinc finger 45-like"/>
    <property type="match status" value="1"/>
</dbReference>
<organism evidence="11 12">
    <name type="scientific">Diploptera punctata</name>
    <name type="common">Pacific beetle cockroach</name>
    <dbReference type="NCBI Taxonomy" id="6984"/>
    <lineage>
        <taxon>Eukaryota</taxon>
        <taxon>Metazoa</taxon>
        <taxon>Ecdysozoa</taxon>
        <taxon>Arthropoda</taxon>
        <taxon>Hexapoda</taxon>
        <taxon>Insecta</taxon>
        <taxon>Pterygota</taxon>
        <taxon>Neoptera</taxon>
        <taxon>Polyneoptera</taxon>
        <taxon>Dictyoptera</taxon>
        <taxon>Blattodea</taxon>
        <taxon>Blaberoidea</taxon>
        <taxon>Blaberidae</taxon>
        <taxon>Diplopterinae</taxon>
        <taxon>Diploptera</taxon>
    </lineage>
</organism>
<dbReference type="Gene3D" id="3.30.160.60">
    <property type="entry name" value="Classic Zinc Finger"/>
    <property type="match status" value="5"/>
</dbReference>
<evidence type="ECO:0000256" key="5">
    <source>
        <dbReference type="ARBA" id="ARBA00022833"/>
    </source>
</evidence>
<dbReference type="EMBL" id="JASPKZ010002299">
    <property type="protein sequence ID" value="KAJ9596063.1"/>
    <property type="molecule type" value="Genomic_DNA"/>
</dbReference>
<dbReference type="GO" id="GO:0000981">
    <property type="term" value="F:DNA-binding transcription factor activity, RNA polymerase II-specific"/>
    <property type="evidence" value="ECO:0007669"/>
    <property type="project" value="TreeGrafter"/>
</dbReference>
<feature type="domain" description="C2H2-type" evidence="10">
    <location>
        <begin position="170"/>
        <end position="198"/>
    </location>
</feature>
<evidence type="ECO:0000256" key="2">
    <source>
        <dbReference type="ARBA" id="ARBA00022723"/>
    </source>
</evidence>
<name>A0AAD8ADR5_DIPPU</name>
<protein>
    <recommendedName>
        <fullName evidence="10">C2H2-type domain-containing protein</fullName>
    </recommendedName>
</protein>
<feature type="domain" description="C2H2-type" evidence="10">
    <location>
        <begin position="142"/>
        <end position="169"/>
    </location>
</feature>
<dbReference type="PANTHER" id="PTHR24394:SF48">
    <property type="entry name" value="ZINC FINGER PROTEIN 771"/>
    <property type="match status" value="1"/>
</dbReference>
<dbReference type="GO" id="GO:0003677">
    <property type="term" value="F:DNA binding"/>
    <property type="evidence" value="ECO:0007669"/>
    <property type="project" value="UniProtKB-KW"/>
</dbReference>
<sequence length="307" mass="35448">DVKVEVKCELGDENGSVGIKCEMLPALDPLAPEETDLEVWGCGETFYNFTQSPQRDVRSFRLNLLNIEEDKWNGTVNTLPGMYISSHHLQRREKVVLCKFCGNENIIHHMSKLSKCPVCNKSSIETSKNITDIHINSNEKTLKCPVCNKAFGLRGDFNRHLNTHSNEKPFKCSDCNKSFVRKGDLNIHYLRIHTNDKPFKCLFCNKSFALRGEFNTHLRIHNNADLFKCIVCSKTFSHEGNLKLHMRIHSNEKPFECFYCNMFFTRKGDLKAHLCTHSNENHTSVLFVINRLPKSPTLRYIYVFIVT</sequence>
<feature type="domain" description="C2H2-type" evidence="10">
    <location>
        <begin position="255"/>
        <end position="282"/>
    </location>
</feature>
<dbReference type="Proteomes" id="UP001233999">
    <property type="component" value="Unassembled WGS sequence"/>
</dbReference>
<keyword evidence="7" id="KW-0804">Transcription</keyword>
<dbReference type="Pfam" id="PF00096">
    <property type="entry name" value="zf-C2H2"/>
    <property type="match status" value="5"/>
</dbReference>
<proteinExistence type="predicted"/>
<keyword evidence="2" id="KW-0479">Metal-binding</keyword>
<keyword evidence="8" id="KW-0539">Nucleus</keyword>
<dbReference type="PANTHER" id="PTHR24394">
    <property type="entry name" value="ZINC FINGER PROTEIN"/>
    <property type="match status" value="1"/>
</dbReference>
<evidence type="ECO:0000256" key="1">
    <source>
        <dbReference type="ARBA" id="ARBA00004123"/>
    </source>
</evidence>
<evidence type="ECO:0000256" key="9">
    <source>
        <dbReference type="PROSITE-ProRule" id="PRU00042"/>
    </source>
</evidence>
<dbReference type="GO" id="GO:0005634">
    <property type="term" value="C:nucleus"/>
    <property type="evidence" value="ECO:0007669"/>
    <property type="project" value="UniProtKB-SubCell"/>
</dbReference>
<comment type="subcellular location">
    <subcellularLocation>
        <location evidence="1">Nucleus</location>
    </subcellularLocation>
</comment>
<dbReference type="SUPFAM" id="SSF57667">
    <property type="entry name" value="beta-beta-alpha zinc fingers"/>
    <property type="match status" value="3"/>
</dbReference>
<keyword evidence="6" id="KW-0805">Transcription regulation</keyword>
<dbReference type="SMART" id="SM00355">
    <property type="entry name" value="ZnF_C2H2"/>
    <property type="match status" value="5"/>
</dbReference>
<evidence type="ECO:0000313" key="11">
    <source>
        <dbReference type="EMBL" id="KAJ9596063.1"/>
    </source>
</evidence>
<evidence type="ECO:0000256" key="3">
    <source>
        <dbReference type="ARBA" id="ARBA00022737"/>
    </source>
</evidence>
<keyword evidence="12" id="KW-1185">Reference proteome</keyword>
<evidence type="ECO:0000256" key="4">
    <source>
        <dbReference type="ARBA" id="ARBA00022771"/>
    </source>
</evidence>
<reference evidence="11" key="2">
    <citation type="submission" date="2023-05" db="EMBL/GenBank/DDBJ databases">
        <authorList>
            <person name="Fouks B."/>
        </authorList>
    </citation>
    <scope>NUCLEOTIDE SEQUENCE</scope>
    <source>
        <strain evidence="11">Stay&amp;Tobe</strain>
        <tissue evidence="11">Testes</tissue>
    </source>
</reference>
<feature type="domain" description="C2H2-type" evidence="10">
    <location>
        <begin position="199"/>
        <end position="226"/>
    </location>
</feature>
<dbReference type="FunFam" id="3.30.160.60:FF:000065">
    <property type="entry name" value="B-cell CLL/lymphoma 6, member B"/>
    <property type="match status" value="1"/>
</dbReference>
<evidence type="ECO:0000256" key="6">
    <source>
        <dbReference type="ARBA" id="ARBA00023015"/>
    </source>
</evidence>
<evidence type="ECO:0000313" key="12">
    <source>
        <dbReference type="Proteomes" id="UP001233999"/>
    </source>
</evidence>
<dbReference type="GO" id="GO:0008270">
    <property type="term" value="F:zinc ion binding"/>
    <property type="evidence" value="ECO:0007669"/>
    <property type="project" value="UniProtKB-KW"/>
</dbReference>
<dbReference type="InterPro" id="IPR013087">
    <property type="entry name" value="Znf_C2H2_type"/>
</dbReference>
<dbReference type="FunFam" id="3.30.160.60:FF:000630">
    <property type="entry name" value="Zinc finger protein 180"/>
    <property type="match status" value="1"/>
</dbReference>
<evidence type="ECO:0000256" key="8">
    <source>
        <dbReference type="ARBA" id="ARBA00023242"/>
    </source>
</evidence>
<feature type="non-terminal residue" evidence="11">
    <location>
        <position position="307"/>
    </location>
</feature>
<dbReference type="FunFam" id="3.30.160.60:FF:000086">
    <property type="entry name" value="transcription factor E4F1 isoform X1"/>
    <property type="match status" value="1"/>
</dbReference>
<keyword evidence="5" id="KW-0862">Zinc</keyword>
<reference evidence="11" key="1">
    <citation type="journal article" date="2023" name="IScience">
        <title>Live-bearing cockroach genome reveals convergent evolutionary mechanisms linked to viviparity in insects and beyond.</title>
        <authorList>
            <person name="Fouks B."/>
            <person name="Harrison M.C."/>
            <person name="Mikhailova A.A."/>
            <person name="Marchal E."/>
            <person name="English S."/>
            <person name="Carruthers M."/>
            <person name="Jennings E.C."/>
            <person name="Chiamaka E.L."/>
            <person name="Frigard R.A."/>
            <person name="Pippel M."/>
            <person name="Attardo G.M."/>
            <person name="Benoit J.B."/>
            <person name="Bornberg-Bauer E."/>
            <person name="Tobe S.S."/>
        </authorList>
    </citation>
    <scope>NUCLEOTIDE SEQUENCE</scope>
    <source>
        <strain evidence="11">Stay&amp;Tobe</strain>
    </source>
</reference>
<dbReference type="PROSITE" id="PS50157">
    <property type="entry name" value="ZINC_FINGER_C2H2_2"/>
    <property type="match status" value="5"/>
</dbReference>
<keyword evidence="4 9" id="KW-0863">Zinc-finger</keyword>
<feature type="domain" description="C2H2-type" evidence="10">
    <location>
        <begin position="227"/>
        <end position="254"/>
    </location>
</feature>
<dbReference type="PROSITE" id="PS00028">
    <property type="entry name" value="ZINC_FINGER_C2H2_1"/>
    <property type="match status" value="5"/>
</dbReference>
<accession>A0AAD8ADR5</accession>
<evidence type="ECO:0000259" key="10">
    <source>
        <dbReference type="PROSITE" id="PS50157"/>
    </source>
</evidence>
<evidence type="ECO:0000256" key="7">
    <source>
        <dbReference type="ARBA" id="ARBA00023163"/>
    </source>
</evidence>